<evidence type="ECO:0008006" key="3">
    <source>
        <dbReference type="Google" id="ProtNLM"/>
    </source>
</evidence>
<protein>
    <recommendedName>
        <fullName evidence="3">RNase H type-1 domain-containing protein</fullName>
    </recommendedName>
</protein>
<accession>A0A7J8R1A2</accession>
<reference evidence="1 2" key="1">
    <citation type="journal article" date="2019" name="Genome Biol. Evol.">
        <title>Insights into the evolution of the New World diploid cottons (Gossypium, subgenus Houzingenia) based on genome sequencing.</title>
        <authorList>
            <person name="Grover C.E."/>
            <person name="Arick M.A. 2nd"/>
            <person name="Thrash A."/>
            <person name="Conover J.L."/>
            <person name="Sanders W.S."/>
            <person name="Peterson D.G."/>
            <person name="Frelichowski J.E."/>
            <person name="Scheffler J.A."/>
            <person name="Scheffler B.E."/>
            <person name="Wendel J.F."/>
        </authorList>
    </citation>
    <scope>NUCLEOTIDE SEQUENCE [LARGE SCALE GENOMIC DNA]</scope>
    <source>
        <strain evidence="1">27</strain>
        <tissue evidence="1">Leaf</tissue>
    </source>
</reference>
<sequence length="134" mass="15391">MVVYPHSILATTRNNRMVEWSVPFVGMFKFNVDGTCRASSIYASVGDRADGNANCLTFILFFSVDKQDKLVIKTDSLNFVKWILNPIQRTWRFWKVFSDIDAFHNEIGDVRFIHMQREANGLTNGLAKLGLDRL</sequence>
<evidence type="ECO:0000313" key="1">
    <source>
        <dbReference type="EMBL" id="MBA0607624.1"/>
    </source>
</evidence>
<dbReference type="InterPro" id="IPR036397">
    <property type="entry name" value="RNaseH_sf"/>
</dbReference>
<name>A0A7J8R1A2_GOSDV</name>
<gene>
    <name evidence="1" type="ORF">Godav_019900</name>
</gene>
<keyword evidence="2" id="KW-1185">Reference proteome</keyword>
<dbReference type="Gene3D" id="3.30.420.10">
    <property type="entry name" value="Ribonuclease H-like superfamily/Ribonuclease H"/>
    <property type="match status" value="1"/>
</dbReference>
<proteinExistence type="predicted"/>
<dbReference type="PANTHER" id="PTHR33033:SF83">
    <property type="entry name" value="REVERSE TRANSCRIPTASE-LIKE PROTEIN"/>
    <property type="match status" value="1"/>
</dbReference>
<organism evidence="1 2">
    <name type="scientific">Gossypium davidsonii</name>
    <name type="common">Davidson's cotton</name>
    <name type="synonym">Gossypium klotzschianum subsp. davidsonii</name>
    <dbReference type="NCBI Taxonomy" id="34287"/>
    <lineage>
        <taxon>Eukaryota</taxon>
        <taxon>Viridiplantae</taxon>
        <taxon>Streptophyta</taxon>
        <taxon>Embryophyta</taxon>
        <taxon>Tracheophyta</taxon>
        <taxon>Spermatophyta</taxon>
        <taxon>Magnoliopsida</taxon>
        <taxon>eudicotyledons</taxon>
        <taxon>Gunneridae</taxon>
        <taxon>Pentapetalae</taxon>
        <taxon>rosids</taxon>
        <taxon>malvids</taxon>
        <taxon>Malvales</taxon>
        <taxon>Malvaceae</taxon>
        <taxon>Malvoideae</taxon>
        <taxon>Gossypium</taxon>
    </lineage>
</organism>
<comment type="caution">
    <text evidence="1">The sequence shown here is derived from an EMBL/GenBank/DDBJ whole genome shotgun (WGS) entry which is preliminary data.</text>
</comment>
<dbReference type="AlphaFoldDB" id="A0A7J8R1A2"/>
<dbReference type="Proteomes" id="UP000593561">
    <property type="component" value="Unassembled WGS sequence"/>
</dbReference>
<evidence type="ECO:0000313" key="2">
    <source>
        <dbReference type="Proteomes" id="UP000593561"/>
    </source>
</evidence>
<dbReference type="PANTHER" id="PTHR33033">
    <property type="entry name" value="POLYNUCLEOTIDYL TRANSFERASE, RIBONUCLEASE H-LIKE SUPERFAMILY PROTEIN-RELATED"/>
    <property type="match status" value="1"/>
</dbReference>
<dbReference type="GO" id="GO:0003676">
    <property type="term" value="F:nucleic acid binding"/>
    <property type="evidence" value="ECO:0007669"/>
    <property type="project" value="InterPro"/>
</dbReference>
<dbReference type="EMBL" id="JABFAC010000002">
    <property type="protein sequence ID" value="MBA0607624.1"/>
    <property type="molecule type" value="Genomic_DNA"/>
</dbReference>